<dbReference type="Proteomes" id="UP000712281">
    <property type="component" value="Unassembled WGS sequence"/>
</dbReference>
<evidence type="ECO:0000313" key="2">
    <source>
        <dbReference type="Proteomes" id="UP000712281"/>
    </source>
</evidence>
<dbReference type="EMBL" id="QGKW02001940">
    <property type="protein sequence ID" value="KAF2559234.1"/>
    <property type="molecule type" value="Genomic_DNA"/>
</dbReference>
<protein>
    <submittedName>
        <fullName evidence="1">Uncharacterized protein</fullName>
    </submittedName>
</protein>
<dbReference type="AlphaFoldDB" id="A0A8S9HPA1"/>
<accession>A0A8S9HPA1</accession>
<reference evidence="1" key="1">
    <citation type="submission" date="2019-12" db="EMBL/GenBank/DDBJ databases">
        <title>Genome sequencing and annotation of Brassica cretica.</title>
        <authorList>
            <person name="Studholme D.J."/>
            <person name="Sarris P.F."/>
        </authorList>
    </citation>
    <scope>NUCLEOTIDE SEQUENCE</scope>
    <source>
        <strain evidence="1">PFS-001/15</strain>
        <tissue evidence="1">Leaf</tissue>
    </source>
</reference>
<proteinExistence type="predicted"/>
<comment type="caution">
    <text evidence="1">The sequence shown here is derived from an EMBL/GenBank/DDBJ whole genome shotgun (WGS) entry which is preliminary data.</text>
</comment>
<organism evidence="1 2">
    <name type="scientific">Brassica cretica</name>
    <name type="common">Mustard</name>
    <dbReference type="NCBI Taxonomy" id="69181"/>
    <lineage>
        <taxon>Eukaryota</taxon>
        <taxon>Viridiplantae</taxon>
        <taxon>Streptophyta</taxon>
        <taxon>Embryophyta</taxon>
        <taxon>Tracheophyta</taxon>
        <taxon>Spermatophyta</taxon>
        <taxon>Magnoliopsida</taxon>
        <taxon>eudicotyledons</taxon>
        <taxon>Gunneridae</taxon>
        <taxon>Pentapetalae</taxon>
        <taxon>rosids</taxon>
        <taxon>malvids</taxon>
        <taxon>Brassicales</taxon>
        <taxon>Brassicaceae</taxon>
        <taxon>Brassiceae</taxon>
        <taxon>Brassica</taxon>
    </lineage>
</organism>
<name>A0A8S9HPA1_BRACR</name>
<sequence length="363" mass="41241">MNPELLMFPSSLVGGRPRPRRPFTDPFSSYVPSWGDVSEADSEAVPMAPLRRRRSYFFDDGPRSEIREGDLANMRRKYAVHPSVGMRSPSEFERAPDGGAVRCLSMRHIWKQASGILYSYYFAPLVNKEGYQGQLPLRDGWNSRYVFVKIQEPFGYPMSWRTVGKCVPPGFLCWRSSSKAYNGSSSTIPMGNVVNLPVSAIYDEQQKAKTRKRRPLYTPPPRLARAASLVNGSSSTSSTVAEAVSNHDPLVDAHRRLIGEVFFLRNQVQNMLAHRDLLIQQVKASARWELMKEWLEKRVEHWDPEEEYCRHLFLSGGADQQAASFSQVATPRSVVGSRFSEDPFFRMIFVSETLSFVESPCLE</sequence>
<evidence type="ECO:0000313" key="1">
    <source>
        <dbReference type="EMBL" id="KAF2559234.1"/>
    </source>
</evidence>
<gene>
    <name evidence="1" type="ORF">F2Q68_00016375</name>
</gene>